<reference evidence="1 2" key="1">
    <citation type="submission" date="2019-09" db="EMBL/GenBank/DDBJ databases">
        <title>Genome sequence of Rhodovastum atsumiense, a diverse member of the Acetobacteraceae family of non-sulfur purple photosynthetic bacteria.</title>
        <authorList>
            <person name="Meyer T."/>
            <person name="Kyndt J."/>
        </authorList>
    </citation>
    <scope>NUCLEOTIDE SEQUENCE [LARGE SCALE GENOMIC DNA]</scope>
    <source>
        <strain evidence="1 2">DSM 21279</strain>
    </source>
</reference>
<dbReference type="EMBL" id="VWPK01000042">
    <property type="protein sequence ID" value="KAA5609869.1"/>
    <property type="molecule type" value="Genomic_DNA"/>
</dbReference>
<protein>
    <submittedName>
        <fullName evidence="1">Uncharacterized protein</fullName>
    </submittedName>
</protein>
<gene>
    <name evidence="1" type="ORF">F1189_22020</name>
</gene>
<evidence type="ECO:0000313" key="1">
    <source>
        <dbReference type="EMBL" id="KAA5609869.1"/>
    </source>
</evidence>
<accession>A0A5M6IPP4</accession>
<evidence type="ECO:0000313" key="2">
    <source>
        <dbReference type="Proteomes" id="UP000325255"/>
    </source>
</evidence>
<dbReference type="RefSeq" id="WP_150043038.1">
    <property type="nucleotide sequence ID" value="NZ_OW485601.1"/>
</dbReference>
<dbReference type="Proteomes" id="UP000325255">
    <property type="component" value="Unassembled WGS sequence"/>
</dbReference>
<dbReference type="AlphaFoldDB" id="A0A5M6IPP4"/>
<organism evidence="1 2">
    <name type="scientific">Rhodovastum atsumiense</name>
    <dbReference type="NCBI Taxonomy" id="504468"/>
    <lineage>
        <taxon>Bacteria</taxon>
        <taxon>Pseudomonadati</taxon>
        <taxon>Pseudomonadota</taxon>
        <taxon>Alphaproteobacteria</taxon>
        <taxon>Acetobacterales</taxon>
        <taxon>Acetobacteraceae</taxon>
        <taxon>Rhodovastum</taxon>
    </lineage>
</organism>
<proteinExistence type="predicted"/>
<keyword evidence="2" id="KW-1185">Reference proteome</keyword>
<sequence>MPRLRRARPGLIAIAVVLLGGGIPPAPATAAVVKEADRRPTEQAMPERGGVRISHPGRAREVLLCSPSLFASPLPAWSWYPRPVARGGAARWYGPGMPGIVLRPVIPRWPPGWQSPALYGPAIAFPGPVCLWRRGCWPMTDMWGRGLW</sequence>
<name>A0A5M6IPP4_9PROT</name>
<comment type="caution">
    <text evidence="1">The sequence shown here is derived from an EMBL/GenBank/DDBJ whole genome shotgun (WGS) entry which is preliminary data.</text>
</comment>